<dbReference type="SUPFAM" id="SSF46785">
    <property type="entry name" value="Winged helix' DNA-binding domain"/>
    <property type="match status" value="1"/>
</dbReference>
<proteinExistence type="predicted"/>
<evidence type="ECO:0000259" key="9">
    <source>
        <dbReference type="PROSITE" id="PS50104"/>
    </source>
</evidence>
<dbReference type="InterPro" id="IPR036390">
    <property type="entry name" value="WH_DNA-bd_sf"/>
</dbReference>
<evidence type="ECO:0000256" key="8">
    <source>
        <dbReference type="SAM" id="Phobius"/>
    </source>
</evidence>
<evidence type="ECO:0000256" key="3">
    <source>
        <dbReference type="ARBA" id="ARBA00022737"/>
    </source>
</evidence>
<dbReference type="Pfam" id="PF01582">
    <property type="entry name" value="TIR"/>
    <property type="match status" value="1"/>
</dbReference>
<dbReference type="SUPFAM" id="SSF52058">
    <property type="entry name" value="L domain-like"/>
    <property type="match status" value="1"/>
</dbReference>
<evidence type="ECO:0000256" key="1">
    <source>
        <dbReference type="ARBA" id="ARBA00011982"/>
    </source>
</evidence>
<dbReference type="SMART" id="SM00382">
    <property type="entry name" value="AAA"/>
    <property type="match status" value="1"/>
</dbReference>
<dbReference type="Gene3D" id="3.80.10.10">
    <property type="entry name" value="Ribonuclease Inhibitor"/>
    <property type="match status" value="2"/>
</dbReference>
<dbReference type="Gene3D" id="3.40.50.300">
    <property type="entry name" value="P-loop containing nucleotide triphosphate hydrolases"/>
    <property type="match status" value="1"/>
</dbReference>
<name>A0ABQ7LU43_BRACM</name>
<keyword evidence="2" id="KW-0433">Leucine-rich repeat</keyword>
<sequence>MIMDSYFSLANLVAAAICFLALLGTIIIYSKSRPLQENKTMASSLTLSAPPSPLPHNWKHHVFPSFHGADVRRNFLSHIVKEFKSKGINLFIDNDIERSKSIGPELIEAIVGSRIGIVLLSKNYASSTWCLNELVEIIKCRKAFGQTVMVLFYEVDPTHVKKQTGDFGKVFRKTCRGKEKEEIRRWKHALTEVAQIAGYHSSNWKNEAEMIEDIATDVSNKLNLSAPCSDLEGLVGMQSHMLDSEEVRKIGILGQPGIGKTTIARYIFNTYSREFQLSVFMDNIKRKYATTACSDDYSVKLDLQKHFMSQLTNVTDINNFSHLGIAKHRLKDKKVLVVLDDVDRLVQVEAFAKETNWFGPGTRIIITTQDQRVLKASGINHIHKVNFPSDDEALQMFCMYAFDQKYPKDGFKELACEVVSLVDRLPLGLKVMGSYFRGSFEQEWTEALPKLRTHLDRDGEIASILKFSYDSLCDEDKRLFLHIACFFNCEKVGIVEDCLAKCFSDVRHGRGVLAEKSLISINMDWGTIEMTKLLVQLGRKIVREQSVNEPGKRQFLNDAIEICEVLSDDRADSSSVIGINVETYEDVECTSERAFERLYNLQFLRILGKGVNPQSINHISQKLKVLIWLNSEMTCFPSNFNPKFLVKLEMMNSKLKKLWEETKPLNNLKWMNLSRSRRLEELPDLSTATNLYDLDLSYCSSLVKLPSSIGNAINLQSLHLSFCSNLVEIPPSIGNAVNIKKISLIHCSSLVEIPTSITTITSLTSLDISGCSSLMKLPDNIETFTEPNHINLSGCSSLVEIPSSIVNAKNLQKLDLSNCLSLVELPSSIGNAINLQKLNLSHCSSLVELPFSIGNATNLQELNLSHCSSLVELPSSIGNATNLEELNLSHCSSVVELPFSIGSAINLQKLDLSRCSSLVKLPSSIGNAINFHKLNLSDDWSSMVELPFFMRNLDRLLKCSKSEVLPADNNFQSINLSDESSFKICPDQSSTIIRELDPWIWRISHLRTLVLNGMKKLVSLPPLPDSLLFLDAEDCESLERLDCSFDNPDICLNFVNCFKLNQEARDLISLTPTNGYAVFPGTEVPQCFTYRSSGSSLTVKLIQKSLGISTKFKACILSADLEGNNFPHWSQASLDLFISTIMSRGNALTACYRSIGRVIPGHLYTFEVEVETDELTSTEFVFEFEIQFDYSLVERPEEWEVKECGMLQLLEALKSGTTLRQKHLENNSEKFPELVREDDVFSCAINREGAAVGVANGRHICPSQLSLYRK</sequence>
<reference evidence="10 11" key="1">
    <citation type="submission" date="2021-03" db="EMBL/GenBank/DDBJ databases">
        <authorList>
            <person name="King G.J."/>
            <person name="Bancroft I."/>
            <person name="Baten A."/>
            <person name="Bloomfield J."/>
            <person name="Borpatragohain P."/>
            <person name="He Z."/>
            <person name="Irish N."/>
            <person name="Irwin J."/>
            <person name="Liu K."/>
            <person name="Mauleon R.P."/>
            <person name="Moore J."/>
            <person name="Morris R."/>
            <person name="Ostergaard L."/>
            <person name="Wang B."/>
            <person name="Wells R."/>
        </authorList>
    </citation>
    <scope>NUCLEOTIDE SEQUENCE [LARGE SCALE GENOMIC DNA]</scope>
    <source>
        <strain evidence="10">R-o-18</strain>
        <tissue evidence="10">Leaf</tissue>
    </source>
</reference>
<dbReference type="SMART" id="SM00255">
    <property type="entry name" value="TIR"/>
    <property type="match status" value="1"/>
</dbReference>
<dbReference type="EMBL" id="JADBGQ010000007">
    <property type="protein sequence ID" value="KAG5390092.1"/>
    <property type="molecule type" value="Genomic_DNA"/>
</dbReference>
<protein>
    <recommendedName>
        <fullName evidence="1">ADP-ribosyl cyclase/cyclic ADP-ribose hydrolase</fullName>
        <ecNumber evidence="1">3.2.2.6</ecNumber>
    </recommendedName>
</protein>
<keyword evidence="8" id="KW-0812">Transmembrane</keyword>
<organism evidence="10 11">
    <name type="scientific">Brassica rapa subsp. trilocularis</name>
    <dbReference type="NCBI Taxonomy" id="1813537"/>
    <lineage>
        <taxon>Eukaryota</taxon>
        <taxon>Viridiplantae</taxon>
        <taxon>Streptophyta</taxon>
        <taxon>Embryophyta</taxon>
        <taxon>Tracheophyta</taxon>
        <taxon>Spermatophyta</taxon>
        <taxon>Magnoliopsida</taxon>
        <taxon>eudicotyledons</taxon>
        <taxon>Gunneridae</taxon>
        <taxon>Pentapetalae</taxon>
        <taxon>rosids</taxon>
        <taxon>malvids</taxon>
        <taxon>Brassicales</taxon>
        <taxon>Brassicaceae</taxon>
        <taxon>Brassiceae</taxon>
        <taxon>Brassica</taxon>
    </lineage>
</organism>
<dbReference type="Gene3D" id="1.10.8.430">
    <property type="entry name" value="Helical domain of apoptotic protease-activating factors"/>
    <property type="match status" value="1"/>
</dbReference>
<dbReference type="InterPro" id="IPR035897">
    <property type="entry name" value="Toll_tir_struct_dom_sf"/>
</dbReference>
<feature type="non-terminal residue" evidence="10">
    <location>
        <position position="1270"/>
    </location>
</feature>
<evidence type="ECO:0000256" key="6">
    <source>
        <dbReference type="ARBA" id="ARBA00023027"/>
    </source>
</evidence>
<dbReference type="Pfam" id="PF23282">
    <property type="entry name" value="WHD_ROQ1"/>
    <property type="match status" value="1"/>
</dbReference>
<comment type="caution">
    <text evidence="10">The sequence shown here is derived from an EMBL/GenBank/DDBJ whole genome shotgun (WGS) entry which is preliminary data.</text>
</comment>
<dbReference type="InterPro" id="IPR000157">
    <property type="entry name" value="TIR_dom"/>
</dbReference>
<dbReference type="InterPro" id="IPR042197">
    <property type="entry name" value="Apaf_helical"/>
</dbReference>
<dbReference type="SUPFAM" id="SSF52047">
    <property type="entry name" value="RNI-like"/>
    <property type="match status" value="1"/>
</dbReference>
<evidence type="ECO:0000256" key="2">
    <source>
        <dbReference type="ARBA" id="ARBA00022614"/>
    </source>
</evidence>
<keyword evidence="4" id="KW-0378">Hydrolase</keyword>
<dbReference type="Pfam" id="PF07725">
    <property type="entry name" value="LRR_3"/>
    <property type="match status" value="1"/>
</dbReference>
<dbReference type="PANTHER" id="PTHR11017:SF561">
    <property type="entry name" value="ADP-RIBOSYL CYCLASE_CYCLIC ADP-RIBOSE HYDROLASE"/>
    <property type="match status" value="1"/>
</dbReference>
<dbReference type="InterPro" id="IPR058192">
    <property type="entry name" value="WHD_ROQ1-like"/>
</dbReference>
<evidence type="ECO:0000313" key="11">
    <source>
        <dbReference type="Proteomes" id="UP000823674"/>
    </source>
</evidence>
<feature type="domain" description="TIR" evidence="9">
    <location>
        <begin position="58"/>
        <end position="222"/>
    </location>
</feature>
<dbReference type="EC" id="3.2.2.6" evidence="1"/>
<evidence type="ECO:0000256" key="5">
    <source>
        <dbReference type="ARBA" id="ARBA00022821"/>
    </source>
</evidence>
<keyword evidence="6" id="KW-0520">NAD</keyword>
<dbReference type="InterPro" id="IPR045344">
    <property type="entry name" value="C-JID"/>
</dbReference>
<evidence type="ECO:0000256" key="4">
    <source>
        <dbReference type="ARBA" id="ARBA00022801"/>
    </source>
</evidence>
<dbReference type="SUPFAM" id="SSF52540">
    <property type="entry name" value="P-loop containing nucleoside triphosphate hydrolases"/>
    <property type="match status" value="1"/>
</dbReference>
<dbReference type="InterPro" id="IPR032675">
    <property type="entry name" value="LRR_dom_sf"/>
</dbReference>
<comment type="catalytic activity">
    <reaction evidence="7">
        <text>NAD(+) + H2O = ADP-D-ribose + nicotinamide + H(+)</text>
        <dbReference type="Rhea" id="RHEA:16301"/>
        <dbReference type="ChEBI" id="CHEBI:15377"/>
        <dbReference type="ChEBI" id="CHEBI:15378"/>
        <dbReference type="ChEBI" id="CHEBI:17154"/>
        <dbReference type="ChEBI" id="CHEBI:57540"/>
        <dbReference type="ChEBI" id="CHEBI:57967"/>
        <dbReference type="EC" id="3.2.2.6"/>
    </reaction>
    <physiologicalReaction direction="left-to-right" evidence="7">
        <dbReference type="Rhea" id="RHEA:16302"/>
    </physiologicalReaction>
</comment>
<dbReference type="PROSITE" id="PS50104">
    <property type="entry name" value="TIR"/>
    <property type="match status" value="1"/>
</dbReference>
<keyword evidence="11" id="KW-1185">Reference proteome</keyword>
<evidence type="ECO:0000256" key="7">
    <source>
        <dbReference type="ARBA" id="ARBA00047304"/>
    </source>
</evidence>
<gene>
    <name evidence="10" type="primary">A08p029190.1_BraROA</name>
    <name evidence="10" type="ORF">IGI04_031633</name>
</gene>
<dbReference type="Pfam" id="PF00560">
    <property type="entry name" value="LRR_1"/>
    <property type="match status" value="4"/>
</dbReference>
<feature type="transmembrane region" description="Helical" evidence="8">
    <location>
        <begin position="6"/>
        <end position="29"/>
    </location>
</feature>
<keyword evidence="8" id="KW-1133">Transmembrane helix</keyword>
<dbReference type="InterPro" id="IPR011713">
    <property type="entry name" value="Leu-rich_rpt_3"/>
</dbReference>
<keyword evidence="5" id="KW-0611">Plant defense</keyword>
<dbReference type="Gene3D" id="3.40.50.10140">
    <property type="entry name" value="Toll/interleukin-1 receptor homology (TIR) domain"/>
    <property type="match status" value="1"/>
</dbReference>
<dbReference type="InterPro" id="IPR001611">
    <property type="entry name" value="Leu-rich_rpt"/>
</dbReference>
<accession>A0ABQ7LU43</accession>
<dbReference type="InterPro" id="IPR027417">
    <property type="entry name" value="P-loop_NTPase"/>
</dbReference>
<evidence type="ECO:0000313" key="10">
    <source>
        <dbReference type="EMBL" id="KAG5390092.1"/>
    </source>
</evidence>
<dbReference type="Proteomes" id="UP000823674">
    <property type="component" value="Chromosome A08"/>
</dbReference>
<dbReference type="Pfam" id="PF00931">
    <property type="entry name" value="NB-ARC"/>
    <property type="match status" value="1"/>
</dbReference>
<dbReference type="SUPFAM" id="SSF52200">
    <property type="entry name" value="Toll/Interleukin receptor TIR domain"/>
    <property type="match status" value="1"/>
</dbReference>
<keyword evidence="8" id="KW-0472">Membrane</keyword>
<dbReference type="Pfam" id="PF20160">
    <property type="entry name" value="C-JID"/>
    <property type="match status" value="1"/>
</dbReference>
<dbReference type="InterPro" id="IPR002182">
    <property type="entry name" value="NB-ARC"/>
</dbReference>
<dbReference type="InterPro" id="IPR044974">
    <property type="entry name" value="Disease_R_plants"/>
</dbReference>
<dbReference type="InterPro" id="IPR003593">
    <property type="entry name" value="AAA+_ATPase"/>
</dbReference>
<dbReference type="PRINTS" id="PR00364">
    <property type="entry name" value="DISEASERSIST"/>
</dbReference>
<keyword evidence="3" id="KW-0677">Repeat</keyword>
<dbReference type="PANTHER" id="PTHR11017">
    <property type="entry name" value="LEUCINE-RICH REPEAT-CONTAINING PROTEIN"/>
    <property type="match status" value="1"/>
</dbReference>